<evidence type="ECO:0000313" key="7">
    <source>
        <dbReference type="RefSeq" id="XP_022345270.1"/>
    </source>
</evidence>
<dbReference type="OrthoDB" id="8707547at2759"/>
<protein>
    <submittedName>
        <fullName evidence="7 8">Myeloid leukemia factor 1-like</fullName>
    </submittedName>
</protein>
<dbReference type="Proteomes" id="UP000694844">
    <property type="component" value="Chromosome 5"/>
</dbReference>
<dbReference type="RefSeq" id="XP_022345516.1">
    <property type="nucleotide sequence ID" value="XM_022489808.1"/>
</dbReference>
<feature type="region of interest" description="Disordered" evidence="5">
    <location>
        <begin position="177"/>
        <end position="244"/>
    </location>
</feature>
<keyword evidence="4" id="KW-0597">Phosphoprotein</keyword>
<feature type="compositionally biased region" description="Basic and acidic residues" evidence="5">
    <location>
        <begin position="144"/>
        <end position="158"/>
    </location>
</feature>
<proteinExistence type="inferred from homology"/>
<keyword evidence="6" id="KW-1185">Reference proteome</keyword>
<dbReference type="GO" id="GO:0005737">
    <property type="term" value="C:cytoplasm"/>
    <property type="evidence" value="ECO:0007669"/>
    <property type="project" value="UniProtKB-SubCell"/>
</dbReference>
<evidence type="ECO:0000256" key="4">
    <source>
        <dbReference type="ARBA" id="ARBA00022553"/>
    </source>
</evidence>
<dbReference type="InterPro" id="IPR019376">
    <property type="entry name" value="Myeloid_leukemia_factor"/>
</dbReference>
<dbReference type="PANTHER" id="PTHR13105">
    <property type="entry name" value="MYELOID LEUKEMIA FACTOR"/>
    <property type="match status" value="1"/>
</dbReference>
<reference evidence="7 8" key="1">
    <citation type="submission" date="2025-04" db="UniProtKB">
        <authorList>
            <consortium name="RefSeq"/>
        </authorList>
    </citation>
    <scope>IDENTIFICATION</scope>
    <source>
        <tissue evidence="7 8">Whole sample</tissue>
    </source>
</reference>
<organism evidence="6 8">
    <name type="scientific">Crassostrea virginica</name>
    <name type="common">Eastern oyster</name>
    <dbReference type="NCBI Taxonomy" id="6565"/>
    <lineage>
        <taxon>Eukaryota</taxon>
        <taxon>Metazoa</taxon>
        <taxon>Spiralia</taxon>
        <taxon>Lophotrochozoa</taxon>
        <taxon>Mollusca</taxon>
        <taxon>Bivalvia</taxon>
        <taxon>Autobranchia</taxon>
        <taxon>Pteriomorphia</taxon>
        <taxon>Ostreida</taxon>
        <taxon>Ostreoidea</taxon>
        <taxon>Ostreidae</taxon>
        <taxon>Crassostrea</taxon>
    </lineage>
</organism>
<evidence type="ECO:0000313" key="8">
    <source>
        <dbReference type="RefSeq" id="XP_022345516.1"/>
    </source>
</evidence>
<evidence type="ECO:0000256" key="2">
    <source>
        <dbReference type="ARBA" id="ARBA00008332"/>
    </source>
</evidence>
<dbReference type="KEGG" id="cvn:111137868"/>
<evidence type="ECO:0000313" key="6">
    <source>
        <dbReference type="Proteomes" id="UP000694844"/>
    </source>
</evidence>
<name>A0A8B8EZU9_CRAVI</name>
<dbReference type="KEGG" id="cvn:111138034"/>
<evidence type="ECO:0000256" key="5">
    <source>
        <dbReference type="SAM" id="MobiDB-lite"/>
    </source>
</evidence>
<feature type="compositionally biased region" description="Acidic residues" evidence="5">
    <location>
        <begin position="183"/>
        <end position="196"/>
    </location>
</feature>
<evidence type="ECO:0000256" key="1">
    <source>
        <dbReference type="ARBA" id="ARBA00004496"/>
    </source>
</evidence>
<feature type="compositionally biased region" description="Basic and acidic residues" evidence="5">
    <location>
        <begin position="197"/>
        <end position="244"/>
    </location>
</feature>
<dbReference type="GeneID" id="111138034"/>
<comment type="subcellular location">
    <subcellularLocation>
        <location evidence="1">Cytoplasm</location>
    </subcellularLocation>
</comment>
<dbReference type="RefSeq" id="XP_022345270.1">
    <property type="nucleotide sequence ID" value="XM_022489562.1"/>
</dbReference>
<keyword evidence="3" id="KW-0963">Cytoplasm</keyword>
<dbReference type="Pfam" id="PF10248">
    <property type="entry name" value="Mlf1IP"/>
    <property type="match status" value="1"/>
</dbReference>
<dbReference type="AlphaFoldDB" id="A0A8B8EZU9"/>
<sequence length="244" mass="28586">MLGRSFFADMENDPFFEGHREHMRSMDLMFQDPFRNMFGVHPMLQGPTRGDQLQRGSRELAPRDNHMEMSPFGSFNSMFGGMFMNMNNMMSNMERTFETARNDPNAQMFSQSAVYSYTNTGGEGSRPRVYQATSSVRQGPGGVKETRKSERDSERGTERMAVGHHIRDRAHIIERTRRRGGDIEENQELINLDDSEKESFDREFQEKTKESMRGLEYRRRGERSDRRALPPASKKRDYRDRERN</sequence>
<feature type="region of interest" description="Disordered" evidence="5">
    <location>
        <begin position="133"/>
        <end position="159"/>
    </location>
</feature>
<evidence type="ECO:0000256" key="3">
    <source>
        <dbReference type="ARBA" id="ARBA00022490"/>
    </source>
</evidence>
<gene>
    <name evidence="8" type="primary">LOC111138034</name>
    <name evidence="7" type="synonym">LOC111137868</name>
</gene>
<comment type="similarity">
    <text evidence="2">Belongs to the MLF family.</text>
</comment>
<accession>A0A8B8EZU9</accession>